<dbReference type="InterPro" id="IPR046462">
    <property type="entry name" value="TerL_nuclease"/>
</dbReference>
<comment type="caution">
    <text evidence="3">The sequence shown here is derived from an EMBL/GenBank/DDBJ whole genome shotgun (WGS) entry which is preliminary data.</text>
</comment>
<protein>
    <submittedName>
        <fullName evidence="3">Terminase</fullName>
    </submittedName>
</protein>
<dbReference type="InterPro" id="IPR046461">
    <property type="entry name" value="TerL_ATPase"/>
</dbReference>
<dbReference type="OrthoDB" id="9760250at2"/>
<organism evidence="3 4">
    <name type="scientific">Paracoccus gahaiensis</name>
    <dbReference type="NCBI Taxonomy" id="1706839"/>
    <lineage>
        <taxon>Bacteria</taxon>
        <taxon>Pseudomonadati</taxon>
        <taxon>Pseudomonadota</taxon>
        <taxon>Alphaproteobacteria</taxon>
        <taxon>Rhodobacterales</taxon>
        <taxon>Paracoccaceae</taxon>
        <taxon>Paracoccus</taxon>
    </lineage>
</organism>
<evidence type="ECO:0000259" key="2">
    <source>
        <dbReference type="Pfam" id="PF20441"/>
    </source>
</evidence>
<dbReference type="Proteomes" id="UP000309747">
    <property type="component" value="Unassembled WGS sequence"/>
</dbReference>
<sequence length="490" mass="53254">MPEGPLNGQCFSLAPFQEQFVRGVLDPDVMTAIMSVGRGQGKSMLSAAMALAHVMGVSDPQPRRQVIVAARVKEQARIAWEYVQAIVQLLPEEEQALFTFRQAPRLEISYEGNGGGMIRAVAADAKNLLGLSPTLIIEDEFGHWHPDKGMQLHAALETSAGKRRAKMVIISTSASDDQHPLSQILDTPPPHSFIIECRAPLGMPADDLDGIKAANPGSEHGIGPSLQWLQEQARVAIQRGGQALTGFRLYSLNQRISDVGKAQLLTADEWQACEVGNDELPPREGECIVGIDLGLSRSMSAVALYWPLTGRLEVQGAFPHKPGLADRGEADGVKDRYVRMHDRGELIVTGDSTVQAGPWLRMVWDELVRDADVRALTCDRYRQAELLDALAAAGIRAPVVFRGQGFRDGGQDVEGFRKAVFDGEVRTVPSLLMRSAAADALVVVDDAMNAKLTKARSLGRIDAVSASILAVAEGQRRKSAPKRKVRAEWL</sequence>
<dbReference type="AlphaFoldDB" id="A0A4U0R2U7"/>
<evidence type="ECO:0000259" key="1">
    <source>
        <dbReference type="Pfam" id="PF03354"/>
    </source>
</evidence>
<dbReference type="InterPro" id="IPR027417">
    <property type="entry name" value="P-loop_NTPase"/>
</dbReference>
<dbReference type="GO" id="GO:0004519">
    <property type="term" value="F:endonuclease activity"/>
    <property type="evidence" value="ECO:0007669"/>
    <property type="project" value="InterPro"/>
</dbReference>
<dbReference type="Pfam" id="PF20441">
    <property type="entry name" value="TerL_nuclease"/>
    <property type="match status" value="1"/>
</dbReference>
<dbReference type="InterPro" id="IPR005021">
    <property type="entry name" value="Terminase_largesu-like"/>
</dbReference>
<proteinExistence type="predicted"/>
<dbReference type="Pfam" id="PF03354">
    <property type="entry name" value="TerL_ATPase"/>
    <property type="match status" value="1"/>
</dbReference>
<keyword evidence="4" id="KW-1185">Reference proteome</keyword>
<name>A0A4U0R2U7_9RHOB</name>
<accession>A0A4U0R2U7</accession>
<evidence type="ECO:0000313" key="4">
    <source>
        <dbReference type="Proteomes" id="UP000309747"/>
    </source>
</evidence>
<dbReference type="PANTHER" id="PTHR41287:SF1">
    <property type="entry name" value="PROTEIN YMFN"/>
    <property type="match status" value="1"/>
</dbReference>
<dbReference type="PANTHER" id="PTHR41287">
    <property type="match status" value="1"/>
</dbReference>
<reference evidence="3 4" key="1">
    <citation type="submission" date="2019-04" db="EMBL/GenBank/DDBJ databases">
        <authorList>
            <person name="Li J."/>
        </authorList>
    </citation>
    <scope>NUCLEOTIDE SEQUENCE [LARGE SCALE GENOMIC DNA]</scope>
    <source>
        <strain evidence="3 4">KCTC 42687</strain>
    </source>
</reference>
<evidence type="ECO:0000313" key="3">
    <source>
        <dbReference type="EMBL" id="TJZ89017.1"/>
    </source>
</evidence>
<feature type="domain" description="Terminase large subunit-like endonuclease" evidence="2">
    <location>
        <begin position="252"/>
        <end position="473"/>
    </location>
</feature>
<gene>
    <name evidence="3" type="ORF">FA743_19505</name>
</gene>
<dbReference type="Gene3D" id="3.40.50.300">
    <property type="entry name" value="P-loop containing nucleotide triphosphate hydrolases"/>
    <property type="match status" value="1"/>
</dbReference>
<dbReference type="EMBL" id="SUNI01000046">
    <property type="protein sequence ID" value="TJZ89017.1"/>
    <property type="molecule type" value="Genomic_DNA"/>
</dbReference>
<feature type="domain" description="Terminase large subunit-like ATPase" evidence="1">
    <location>
        <begin position="31"/>
        <end position="179"/>
    </location>
</feature>